<feature type="transmembrane region" description="Helical" evidence="2">
    <location>
        <begin position="36"/>
        <end position="59"/>
    </location>
</feature>
<keyword evidence="2" id="KW-1133">Transmembrane helix</keyword>
<reference evidence="3" key="2">
    <citation type="journal article" date="2020" name="Nat. Commun.">
        <title>Large-scale genome sequencing of mycorrhizal fungi provides insights into the early evolution of symbiotic traits.</title>
        <authorList>
            <person name="Miyauchi S."/>
            <person name="Kiss E."/>
            <person name="Kuo A."/>
            <person name="Drula E."/>
            <person name="Kohler A."/>
            <person name="Sanchez-Garcia M."/>
            <person name="Morin E."/>
            <person name="Andreopoulos B."/>
            <person name="Barry K.W."/>
            <person name="Bonito G."/>
            <person name="Buee M."/>
            <person name="Carver A."/>
            <person name="Chen C."/>
            <person name="Cichocki N."/>
            <person name="Clum A."/>
            <person name="Culley D."/>
            <person name="Crous P.W."/>
            <person name="Fauchery L."/>
            <person name="Girlanda M."/>
            <person name="Hayes R.D."/>
            <person name="Keri Z."/>
            <person name="LaButti K."/>
            <person name="Lipzen A."/>
            <person name="Lombard V."/>
            <person name="Magnuson J."/>
            <person name="Maillard F."/>
            <person name="Murat C."/>
            <person name="Nolan M."/>
            <person name="Ohm R.A."/>
            <person name="Pangilinan J."/>
            <person name="Pereira M.F."/>
            <person name="Perotto S."/>
            <person name="Peter M."/>
            <person name="Pfister S."/>
            <person name="Riley R."/>
            <person name="Sitrit Y."/>
            <person name="Stielow J.B."/>
            <person name="Szollosi G."/>
            <person name="Zifcakova L."/>
            <person name="Stursova M."/>
            <person name="Spatafora J.W."/>
            <person name="Tedersoo L."/>
            <person name="Vaario L.M."/>
            <person name="Yamada A."/>
            <person name="Yan M."/>
            <person name="Wang P."/>
            <person name="Xu J."/>
            <person name="Bruns T."/>
            <person name="Baldrian P."/>
            <person name="Vilgalys R."/>
            <person name="Dunand C."/>
            <person name="Henrissat B."/>
            <person name="Grigoriev I.V."/>
            <person name="Hibbett D."/>
            <person name="Nagy L.G."/>
            <person name="Martin F.M."/>
        </authorList>
    </citation>
    <scope>NUCLEOTIDE SEQUENCE</scope>
    <source>
        <strain evidence="3">Prilba</strain>
    </source>
</reference>
<gene>
    <name evidence="3" type="ORF">DFH94DRAFT_684106</name>
</gene>
<feature type="compositionally biased region" description="Polar residues" evidence="1">
    <location>
        <begin position="349"/>
        <end position="364"/>
    </location>
</feature>
<protein>
    <submittedName>
        <fullName evidence="3">Uncharacterized protein</fullName>
    </submittedName>
</protein>
<proteinExistence type="predicted"/>
<feature type="transmembrane region" description="Helical" evidence="2">
    <location>
        <begin position="109"/>
        <end position="130"/>
    </location>
</feature>
<dbReference type="OrthoDB" id="2548432at2759"/>
<feature type="region of interest" description="Disordered" evidence="1">
    <location>
        <begin position="339"/>
        <end position="376"/>
    </location>
</feature>
<accession>A0A9P5K200</accession>
<name>A0A9P5K200_9AGAM</name>
<organism evidence="3 4">
    <name type="scientific">Russula ochroleuca</name>
    <dbReference type="NCBI Taxonomy" id="152965"/>
    <lineage>
        <taxon>Eukaryota</taxon>
        <taxon>Fungi</taxon>
        <taxon>Dikarya</taxon>
        <taxon>Basidiomycota</taxon>
        <taxon>Agaricomycotina</taxon>
        <taxon>Agaricomycetes</taxon>
        <taxon>Russulales</taxon>
        <taxon>Russulaceae</taxon>
        <taxon>Russula</taxon>
    </lineage>
</organism>
<keyword evidence="2" id="KW-0472">Membrane</keyword>
<evidence type="ECO:0000313" key="3">
    <source>
        <dbReference type="EMBL" id="KAF8474373.1"/>
    </source>
</evidence>
<feature type="transmembrane region" description="Helical" evidence="2">
    <location>
        <begin position="237"/>
        <end position="258"/>
    </location>
</feature>
<dbReference type="EMBL" id="WHVB01000017">
    <property type="protein sequence ID" value="KAF8474373.1"/>
    <property type="molecule type" value="Genomic_DNA"/>
</dbReference>
<reference evidence="3" key="1">
    <citation type="submission" date="2019-10" db="EMBL/GenBank/DDBJ databases">
        <authorList>
            <consortium name="DOE Joint Genome Institute"/>
            <person name="Kuo A."/>
            <person name="Miyauchi S."/>
            <person name="Kiss E."/>
            <person name="Drula E."/>
            <person name="Kohler A."/>
            <person name="Sanchez-Garcia M."/>
            <person name="Andreopoulos B."/>
            <person name="Barry K.W."/>
            <person name="Bonito G."/>
            <person name="Buee M."/>
            <person name="Carver A."/>
            <person name="Chen C."/>
            <person name="Cichocki N."/>
            <person name="Clum A."/>
            <person name="Culley D."/>
            <person name="Crous P.W."/>
            <person name="Fauchery L."/>
            <person name="Girlanda M."/>
            <person name="Hayes R."/>
            <person name="Keri Z."/>
            <person name="LaButti K."/>
            <person name="Lipzen A."/>
            <person name="Lombard V."/>
            <person name="Magnuson J."/>
            <person name="Maillard F."/>
            <person name="Morin E."/>
            <person name="Murat C."/>
            <person name="Nolan M."/>
            <person name="Ohm R."/>
            <person name="Pangilinan J."/>
            <person name="Pereira M."/>
            <person name="Perotto S."/>
            <person name="Peter M."/>
            <person name="Riley R."/>
            <person name="Sitrit Y."/>
            <person name="Stielow B."/>
            <person name="Szollosi G."/>
            <person name="Zifcakova L."/>
            <person name="Stursova M."/>
            <person name="Spatafora J.W."/>
            <person name="Tedersoo L."/>
            <person name="Vaario L.-M."/>
            <person name="Yamada A."/>
            <person name="Yan M."/>
            <person name="Wang P."/>
            <person name="Xu J."/>
            <person name="Bruns T."/>
            <person name="Baldrian P."/>
            <person name="Vilgalys R."/>
            <person name="Henrissat B."/>
            <person name="Grigoriev I.V."/>
            <person name="Hibbett D."/>
            <person name="Nagy L.G."/>
            <person name="Martin F.M."/>
        </authorList>
    </citation>
    <scope>NUCLEOTIDE SEQUENCE</scope>
    <source>
        <strain evidence="3">Prilba</strain>
    </source>
</reference>
<comment type="caution">
    <text evidence="3">The sequence shown here is derived from an EMBL/GenBank/DDBJ whole genome shotgun (WGS) entry which is preliminary data.</text>
</comment>
<evidence type="ECO:0000256" key="1">
    <source>
        <dbReference type="SAM" id="MobiDB-lite"/>
    </source>
</evidence>
<dbReference type="Proteomes" id="UP000759537">
    <property type="component" value="Unassembled WGS sequence"/>
</dbReference>
<sequence>MAASVDSILKYLPRLLPEIKVYPLPEDIFLSTIKALVVPAASLSLSQWGIVGSLILLTNISPTLRKATAKLYGYLSLIIGAEIALINAYVLVCSWISPSTTLQPLTVAILNVLNSLVPVYTDSLVLFYLVMEKASHSDSKINLVSSMGTPILLKFMRLAHAVMYIHTSTEFILTSFAIAKDGANPNTSIVDMARMWNVYISSSLQLVDNLYSLYMHWTHTITMWKSIDSSSMLTPTSIFGLIWSFGSQYILPIVLNAAQLAMSSYLPSSNTAMLIDSAKVVINIAGASVTTFRTKHLADLSASSALGKAEDLARNMVKVVPVPDDDVIGTTVSARTLTSMAASSGPAAESQTDNIPKVSTPQLNSEHHFSSPPGSS</sequence>
<keyword evidence="2" id="KW-0812">Transmembrane</keyword>
<evidence type="ECO:0000313" key="4">
    <source>
        <dbReference type="Proteomes" id="UP000759537"/>
    </source>
</evidence>
<evidence type="ECO:0000256" key="2">
    <source>
        <dbReference type="SAM" id="Phobius"/>
    </source>
</evidence>
<feature type="transmembrane region" description="Helical" evidence="2">
    <location>
        <begin position="196"/>
        <end position="217"/>
    </location>
</feature>
<keyword evidence="4" id="KW-1185">Reference proteome</keyword>
<feature type="transmembrane region" description="Helical" evidence="2">
    <location>
        <begin position="71"/>
        <end position="97"/>
    </location>
</feature>
<dbReference type="AlphaFoldDB" id="A0A9P5K200"/>